<protein>
    <submittedName>
        <fullName evidence="9">Rod shape-determining protein MreD</fullName>
    </submittedName>
</protein>
<organism evidence="9 10">
    <name type="scientific">Thermoflavifilum thermophilum</name>
    <dbReference type="NCBI Taxonomy" id="1393122"/>
    <lineage>
        <taxon>Bacteria</taxon>
        <taxon>Pseudomonadati</taxon>
        <taxon>Bacteroidota</taxon>
        <taxon>Chitinophagia</taxon>
        <taxon>Chitinophagales</taxon>
        <taxon>Chitinophagaceae</taxon>
        <taxon>Thermoflavifilum</taxon>
    </lineage>
</organism>
<keyword evidence="5" id="KW-0133">Cell shape</keyword>
<evidence type="ECO:0000256" key="4">
    <source>
        <dbReference type="ARBA" id="ARBA00022692"/>
    </source>
</evidence>
<evidence type="ECO:0000256" key="3">
    <source>
        <dbReference type="ARBA" id="ARBA00022475"/>
    </source>
</evidence>
<evidence type="ECO:0000256" key="5">
    <source>
        <dbReference type="ARBA" id="ARBA00022960"/>
    </source>
</evidence>
<evidence type="ECO:0000313" key="9">
    <source>
        <dbReference type="EMBL" id="SFV29928.1"/>
    </source>
</evidence>
<keyword evidence="6 8" id="KW-1133">Transmembrane helix</keyword>
<keyword evidence="3" id="KW-1003">Cell membrane</keyword>
<evidence type="ECO:0000256" key="6">
    <source>
        <dbReference type="ARBA" id="ARBA00022989"/>
    </source>
</evidence>
<dbReference type="STRING" id="1393122.SAMN05660895_0659"/>
<keyword evidence="10" id="KW-1185">Reference proteome</keyword>
<keyword evidence="7 8" id="KW-0472">Membrane</keyword>
<evidence type="ECO:0000256" key="2">
    <source>
        <dbReference type="ARBA" id="ARBA00007776"/>
    </source>
</evidence>
<accession>A0A1I7N5K0</accession>
<feature type="transmembrane region" description="Helical" evidence="8">
    <location>
        <begin position="7"/>
        <end position="27"/>
    </location>
</feature>
<feature type="transmembrane region" description="Helical" evidence="8">
    <location>
        <begin position="72"/>
        <end position="93"/>
    </location>
</feature>
<reference evidence="10" key="1">
    <citation type="submission" date="2016-10" db="EMBL/GenBank/DDBJ databases">
        <authorList>
            <person name="Varghese N."/>
            <person name="Submissions S."/>
        </authorList>
    </citation>
    <scope>NUCLEOTIDE SEQUENCE [LARGE SCALE GENOMIC DNA]</scope>
    <source>
        <strain evidence="10">DSM 14807</strain>
    </source>
</reference>
<evidence type="ECO:0000256" key="1">
    <source>
        <dbReference type="ARBA" id="ARBA00004651"/>
    </source>
</evidence>
<feature type="transmembrane region" description="Helical" evidence="8">
    <location>
        <begin position="144"/>
        <end position="166"/>
    </location>
</feature>
<proteinExistence type="inferred from homology"/>
<dbReference type="GO" id="GO:0005886">
    <property type="term" value="C:plasma membrane"/>
    <property type="evidence" value="ECO:0007669"/>
    <property type="project" value="UniProtKB-SubCell"/>
</dbReference>
<evidence type="ECO:0000256" key="8">
    <source>
        <dbReference type="SAM" id="Phobius"/>
    </source>
</evidence>
<feature type="transmembrane region" description="Helical" evidence="8">
    <location>
        <begin position="114"/>
        <end position="132"/>
    </location>
</feature>
<gene>
    <name evidence="9" type="ORF">SAMN05660895_0659</name>
</gene>
<feature type="transmembrane region" description="Helical" evidence="8">
    <location>
        <begin position="34"/>
        <end position="52"/>
    </location>
</feature>
<dbReference type="OrthoDB" id="1132160at2"/>
<name>A0A1I7N5K0_9BACT</name>
<sequence length="173" mass="19839">MSELFKNIIRFVLLIFVQVFILNNIMLNGWVQPYLYLLLILLLPFQTPRWLLLMIGTATGWIIDNFMHTPGLHAAACAAIAYLRPFLIGMLAPQGGFEDTTRSPSPATMGTGKFVFYAGMLVLIHHVIYFTLEVFNFQATPYLAMKIVFSTLVTLLLIFVYGLLFFEKRPRRR</sequence>
<dbReference type="AlphaFoldDB" id="A0A1I7N5K0"/>
<dbReference type="GO" id="GO:0008360">
    <property type="term" value="P:regulation of cell shape"/>
    <property type="evidence" value="ECO:0007669"/>
    <property type="project" value="UniProtKB-KW"/>
</dbReference>
<dbReference type="InterPro" id="IPR007227">
    <property type="entry name" value="Cell_shape_determining_MreD"/>
</dbReference>
<dbReference type="EMBL" id="FPCJ01000001">
    <property type="protein sequence ID" value="SFV29928.1"/>
    <property type="molecule type" value="Genomic_DNA"/>
</dbReference>
<evidence type="ECO:0000313" key="10">
    <source>
        <dbReference type="Proteomes" id="UP000199537"/>
    </source>
</evidence>
<keyword evidence="4 8" id="KW-0812">Transmembrane</keyword>
<evidence type="ECO:0000256" key="7">
    <source>
        <dbReference type="ARBA" id="ARBA00023136"/>
    </source>
</evidence>
<comment type="similarity">
    <text evidence="2">Belongs to the MreD family.</text>
</comment>
<comment type="subcellular location">
    <subcellularLocation>
        <location evidence="1">Cell membrane</location>
        <topology evidence="1">Multi-pass membrane protein</topology>
    </subcellularLocation>
</comment>
<dbReference type="NCBIfam" id="TIGR03426">
    <property type="entry name" value="shape_MreD"/>
    <property type="match status" value="1"/>
</dbReference>
<dbReference type="Proteomes" id="UP000199537">
    <property type="component" value="Unassembled WGS sequence"/>
</dbReference>
<dbReference type="RefSeq" id="WP_092457677.1">
    <property type="nucleotide sequence ID" value="NZ_FPCJ01000001.1"/>
</dbReference>